<comment type="caution">
    <text evidence="1">The sequence shown here is derived from an EMBL/GenBank/DDBJ whole genome shotgun (WGS) entry which is preliminary data.</text>
</comment>
<dbReference type="AlphaFoldDB" id="A0A2A5JQT6"/>
<evidence type="ECO:0000313" key="1">
    <source>
        <dbReference type="EMBL" id="PCK31760.1"/>
    </source>
</evidence>
<dbReference type="Proteomes" id="UP000228621">
    <property type="component" value="Unassembled WGS sequence"/>
</dbReference>
<dbReference type="EMBL" id="NKHF01000045">
    <property type="protein sequence ID" value="PCK31760.1"/>
    <property type="molecule type" value="Genomic_DNA"/>
</dbReference>
<dbReference type="RefSeq" id="WP_099642052.1">
    <property type="nucleotide sequence ID" value="NZ_NKHF01000045.1"/>
</dbReference>
<reference evidence="2" key="1">
    <citation type="journal article" date="2019" name="Genome Announc.">
        <title>Draft Genome Sequence of Pseudoalteromonas piscicida Strain 36Y ROTHPW, an Hypersaline Seawater Isolate from the South Coast of Sonora, Mexico.</title>
        <authorList>
            <person name="Sanchez-Diaz R."/>
            <person name="Molina-Garza Z.J."/>
            <person name="Cruz-Suarez L.E."/>
            <person name="Selvin J."/>
            <person name="Kiran G.S."/>
            <person name="Ibarra-Gamez J.C."/>
            <person name="Gomez-Gil B."/>
            <person name="Galaviz-Silva L."/>
        </authorList>
    </citation>
    <scope>NUCLEOTIDE SEQUENCE [LARGE SCALE GENOMIC DNA]</scope>
    <source>
        <strain evidence="2">36Y_RITHPW</strain>
    </source>
</reference>
<keyword evidence="2" id="KW-1185">Reference proteome</keyword>
<gene>
    <name evidence="1" type="ORF">CEX98_10615</name>
</gene>
<proteinExistence type="predicted"/>
<evidence type="ECO:0008006" key="3">
    <source>
        <dbReference type="Google" id="ProtNLM"/>
    </source>
</evidence>
<sequence length="377" mass="42073">MKSKTQVKYGCVIILLGLLLSSSPNYMHLSQAQQSALVIENPTSYFVLAAIFNMQPQRAKPSLLTTIADLHQPLWEFERIQRTLRGGSTANVKLYLLDAWPRLNAGQRRELLHKMATLGAYDVLSTLSERYNLPPVFSTLVAIWQGKPVKTFSNNPYLQPFQLVEQAQAGDSACRFKLALIGSDLADLTHLQALKSAFEAHPEPAEKVYCLSQPIYVADKLDCTTNQGFAMCDLALNSAFAGYDYLVLMAGDGLANVSDKQMTLTHASTYNTFVHELMHFSGFEDEYPIPVNKAKWLCATSGKKAPNLYVGEQAPNNWVLSRTCEHGKLPSYKPNKAHSLLEYQSIKLDENYRKRWLSVLKSGSVADKAIVNSAEQF</sequence>
<evidence type="ECO:0000313" key="2">
    <source>
        <dbReference type="Proteomes" id="UP000228621"/>
    </source>
</evidence>
<organism evidence="1 2">
    <name type="scientific">Pseudoalteromonas piscicida</name>
    <dbReference type="NCBI Taxonomy" id="43662"/>
    <lineage>
        <taxon>Bacteria</taxon>
        <taxon>Pseudomonadati</taxon>
        <taxon>Pseudomonadota</taxon>
        <taxon>Gammaproteobacteria</taxon>
        <taxon>Alteromonadales</taxon>
        <taxon>Pseudoalteromonadaceae</taxon>
        <taxon>Pseudoalteromonas</taxon>
    </lineage>
</organism>
<protein>
    <recommendedName>
        <fullName evidence="3">IgA Peptidase M64</fullName>
    </recommendedName>
</protein>
<accession>A0A2A5JQT6</accession>
<dbReference type="OrthoDB" id="6313889at2"/>
<name>A0A2A5JQT6_PSEO7</name>